<gene>
    <name evidence="1" type="ORF">BN1051_01562</name>
</gene>
<name>A0A078MPL8_9MICC</name>
<organism evidence="1">
    <name type="scientific">Arthrobacter saudimassiliensis</name>
    <dbReference type="NCBI Taxonomy" id="1461584"/>
    <lineage>
        <taxon>Bacteria</taxon>
        <taxon>Bacillati</taxon>
        <taxon>Actinomycetota</taxon>
        <taxon>Actinomycetes</taxon>
        <taxon>Micrococcales</taxon>
        <taxon>Micrococcaceae</taxon>
        <taxon>Arthrobacter</taxon>
    </lineage>
</organism>
<evidence type="ECO:0008006" key="2">
    <source>
        <dbReference type="Google" id="ProtNLM"/>
    </source>
</evidence>
<dbReference type="PATRIC" id="fig|1461584.3.peg.1551"/>
<sequence>MIKRVFWMSVGVTIGVIAVRRLSDARAAVGPAGLNRAIGSAADAVQNFTEAMREAMDQRETDLRAALGMDDGESVTRSMTAARR</sequence>
<dbReference type="EMBL" id="LN483070">
    <property type="protein sequence ID" value="CEA08224.1"/>
    <property type="molecule type" value="Genomic_DNA"/>
</dbReference>
<evidence type="ECO:0000313" key="1">
    <source>
        <dbReference type="EMBL" id="CEA08224.1"/>
    </source>
</evidence>
<dbReference type="AlphaFoldDB" id="A0A078MPL8"/>
<proteinExistence type="predicted"/>
<accession>A0A078MPL8</accession>
<protein>
    <recommendedName>
        <fullName evidence="2">Secreted protein</fullName>
    </recommendedName>
</protein>
<reference evidence="1" key="1">
    <citation type="submission" date="2014-07" db="EMBL/GenBank/DDBJ databases">
        <authorList>
            <person name="Urmite Genomes Urmite Genomes"/>
        </authorList>
    </citation>
    <scope>NUCLEOTIDE SEQUENCE</scope>
    <source>
        <strain evidence="1">11W110_air</strain>
    </source>
</reference>